<sequence length="459" mass="52942">MELTTANLADYEEEIPWNDLPATLKDAAVATNLLGMRYLWIDSLCIIQDDATDKIREIGQMNKVYTHATLTIKARRGDKATDGFLHPRSLPSGTSMLQYEDGRGQRGWVTLTFKSTLKSEESTALDTRGWVMQEYVLSRRLVVFGTWSTEWSCRKERRVHSDGWIFSDFTSGNPFQRNDRWELSDVLAESAEAQLREKINRLDAALFFSANPTSQIYKPCERDLIRTWYDLVTAYSARSLSVTTDRILAISGLAEVFAPTVYRSSIRHARQPQPDRYVAGLWESELPNSLLWQRASKISTPRPNEYPGPSWSWVAIDGAIWTEQKQDETCIEKFAIEVVLSDATAPFGAVESATLDIEGEALAIEWRYKRHEHWPLSADSSEWKFPKKLWDHSTSEFKLSVKLDAREDDTDWRRVFLLSFRHNECGIVLKEDIDGRYRRLGYYHCDNSFGFEKKRFTVV</sequence>
<dbReference type="PANTHER" id="PTHR33112">
    <property type="entry name" value="DOMAIN PROTEIN, PUTATIVE-RELATED"/>
    <property type="match status" value="1"/>
</dbReference>
<dbReference type="AlphaFoldDB" id="A0AAD9YPH7"/>
<evidence type="ECO:0000313" key="3">
    <source>
        <dbReference type="Proteomes" id="UP001281614"/>
    </source>
</evidence>
<dbReference type="PANTHER" id="PTHR33112:SF16">
    <property type="entry name" value="HETEROKARYON INCOMPATIBILITY DOMAIN-CONTAINING PROTEIN"/>
    <property type="match status" value="1"/>
</dbReference>
<accession>A0AAD9YPH7</accession>
<dbReference type="Proteomes" id="UP001281614">
    <property type="component" value="Unassembled WGS sequence"/>
</dbReference>
<dbReference type="InterPro" id="IPR010730">
    <property type="entry name" value="HET"/>
</dbReference>
<name>A0AAD9YPH7_COLKA</name>
<feature type="domain" description="Heterokaryon incompatibility" evidence="1">
    <location>
        <begin position="12"/>
        <end position="134"/>
    </location>
</feature>
<organism evidence="2 3">
    <name type="scientific">Colletotrichum kahawae</name>
    <name type="common">Coffee berry disease fungus</name>
    <dbReference type="NCBI Taxonomy" id="34407"/>
    <lineage>
        <taxon>Eukaryota</taxon>
        <taxon>Fungi</taxon>
        <taxon>Dikarya</taxon>
        <taxon>Ascomycota</taxon>
        <taxon>Pezizomycotina</taxon>
        <taxon>Sordariomycetes</taxon>
        <taxon>Hypocreomycetidae</taxon>
        <taxon>Glomerellales</taxon>
        <taxon>Glomerellaceae</taxon>
        <taxon>Colletotrichum</taxon>
        <taxon>Colletotrichum gloeosporioides species complex</taxon>
    </lineage>
</organism>
<dbReference type="Pfam" id="PF06985">
    <property type="entry name" value="HET"/>
    <property type="match status" value="1"/>
</dbReference>
<comment type="caution">
    <text evidence="2">The sequence shown here is derived from an EMBL/GenBank/DDBJ whole genome shotgun (WGS) entry which is preliminary data.</text>
</comment>
<keyword evidence="3" id="KW-1185">Reference proteome</keyword>
<reference evidence="2" key="1">
    <citation type="submission" date="2023-02" db="EMBL/GenBank/DDBJ databases">
        <title>Colletotrichum kahawae CIFC_Que2 genome sequencing and assembly.</title>
        <authorList>
            <person name="Baroncelli R."/>
        </authorList>
    </citation>
    <scope>NUCLEOTIDE SEQUENCE</scope>
    <source>
        <strain evidence="2">CIFC_Que2</strain>
    </source>
</reference>
<protein>
    <submittedName>
        <fullName evidence="2">HET domain-containing protein</fullName>
    </submittedName>
</protein>
<gene>
    <name evidence="2" type="ORF">CKAH01_12960</name>
</gene>
<evidence type="ECO:0000313" key="2">
    <source>
        <dbReference type="EMBL" id="KAK2775048.1"/>
    </source>
</evidence>
<dbReference type="EMBL" id="VYYT01000040">
    <property type="protein sequence ID" value="KAK2775048.1"/>
    <property type="molecule type" value="Genomic_DNA"/>
</dbReference>
<evidence type="ECO:0000259" key="1">
    <source>
        <dbReference type="Pfam" id="PF06985"/>
    </source>
</evidence>
<proteinExistence type="predicted"/>